<dbReference type="Pfam" id="PF17862">
    <property type="entry name" value="AAA_lid_3"/>
    <property type="match status" value="1"/>
</dbReference>
<gene>
    <name evidence="2" type="ORF">GENT11_13760</name>
</gene>
<organism evidence="2 3">
    <name type="scientific">Flavobacterium ammonificans</name>
    <dbReference type="NCBI Taxonomy" id="1751056"/>
    <lineage>
        <taxon>Bacteria</taxon>
        <taxon>Pseudomonadati</taxon>
        <taxon>Bacteroidota</taxon>
        <taxon>Flavobacteriia</taxon>
        <taxon>Flavobacteriales</taxon>
        <taxon>Flavobacteriaceae</taxon>
        <taxon>Flavobacterium</taxon>
    </lineage>
</organism>
<accession>A0ABM7V0E4</accession>
<evidence type="ECO:0000313" key="3">
    <source>
        <dbReference type="Proteomes" id="UP001319865"/>
    </source>
</evidence>
<dbReference type="Gene3D" id="3.30.200.20">
    <property type="entry name" value="Phosphorylase Kinase, domain 1"/>
    <property type="match status" value="1"/>
</dbReference>
<dbReference type="InterPro" id="IPR041569">
    <property type="entry name" value="AAA_lid_3"/>
</dbReference>
<dbReference type="InterPro" id="IPR027417">
    <property type="entry name" value="P-loop_NTPase"/>
</dbReference>
<dbReference type="EMBL" id="AP025183">
    <property type="protein sequence ID" value="BDB53064.1"/>
    <property type="molecule type" value="Genomic_DNA"/>
</dbReference>
<dbReference type="Gene3D" id="1.10.8.60">
    <property type="match status" value="1"/>
</dbReference>
<dbReference type="InterPro" id="IPR003959">
    <property type="entry name" value="ATPase_AAA_core"/>
</dbReference>
<dbReference type="InterPro" id="IPR011009">
    <property type="entry name" value="Kinase-like_dom_sf"/>
</dbReference>
<evidence type="ECO:0000313" key="2">
    <source>
        <dbReference type="EMBL" id="BDB53064.1"/>
    </source>
</evidence>
<dbReference type="InterPro" id="IPR000719">
    <property type="entry name" value="Prot_kinase_dom"/>
</dbReference>
<evidence type="ECO:0000259" key="1">
    <source>
        <dbReference type="PROSITE" id="PS50011"/>
    </source>
</evidence>
<dbReference type="CDD" id="cd14014">
    <property type="entry name" value="STKc_PknB_like"/>
    <property type="match status" value="1"/>
</dbReference>
<dbReference type="SUPFAM" id="SSF56112">
    <property type="entry name" value="Protein kinase-like (PK-like)"/>
    <property type="match status" value="1"/>
</dbReference>
<reference evidence="2 3" key="1">
    <citation type="journal article" date="2022" name="Int. J. Syst. Evol. Microbiol.">
        <title>Flavobacterium ammonificans sp. nov. and Flavobacterium ammoniigenes sp. nov., ammonifying bacteria isolated from surface river water.</title>
        <authorList>
            <person name="Watanabe K."/>
            <person name="Kitamura T."/>
            <person name="Ogata Y."/>
            <person name="Shindo C."/>
            <person name="Suda W."/>
        </authorList>
    </citation>
    <scope>NUCLEOTIDE SEQUENCE [LARGE SCALE GENOMIC DNA]</scope>
    <source>
        <strain evidence="2 3">GENT11</strain>
    </source>
</reference>
<dbReference type="InterPro" id="IPR003593">
    <property type="entry name" value="AAA+_ATPase"/>
</dbReference>
<feature type="domain" description="Protein kinase" evidence="1">
    <location>
        <begin position="19"/>
        <end position="294"/>
    </location>
</feature>
<dbReference type="Pfam" id="PF00004">
    <property type="entry name" value="AAA"/>
    <property type="match status" value="1"/>
</dbReference>
<dbReference type="SUPFAM" id="SSF52540">
    <property type="entry name" value="P-loop containing nucleoside triphosphate hydrolases"/>
    <property type="match status" value="1"/>
</dbReference>
<dbReference type="PANTHER" id="PTHR23077">
    <property type="entry name" value="AAA-FAMILY ATPASE"/>
    <property type="match status" value="1"/>
</dbReference>
<name>A0ABM7V0E4_9FLAO</name>
<proteinExistence type="predicted"/>
<dbReference type="SMART" id="SM00382">
    <property type="entry name" value="AAA"/>
    <property type="match status" value="1"/>
</dbReference>
<sequence>MEIQYKGILPKNFSVDEKYSVMLFIKQGSNAETYRVKGKEGKLYFLKLFNYAKLHRSAFDSENNLLEIEFLKSIKHPNIVSYKDSGELIHEGRKFGYLVLDFIAGETLAEKISREKIESVYDLKHIASAVLNGLNYLHSLTDPIIHNEITPQNIMLDLSGNIPQAKIIDFGYARKFHQSSKLYNKEGLNLNFVASECFNSFYSPQSDLFSVGAIMYHMLFGIPPWFKDISKFKQDRIKLEDVLIEERKKPISFPKVSEDVVDFDETILKVLKKSLQLDPENRFQSANEFIQAINGEIEIVDLDNIQKVKSDDKNDNKIKIQKVKGKGFDAIAGMSELKSQLQLDVIDALHKPEEYAKYGITLPNGMLLYGPPGCGKTFFAKHFAEEVGFNFILATPSSLKSRYVNATQENIAKMFEEAEKNAPTIIFIDEINELLPNRSSDSHEMSKSAVNEMLAQMDRTGEKGIFIIGATNYPDLIDPAMLRAGRLDKKFYLSPPDFEARKAMFEMYLKNRPLDFGIDYDKLSKLTENYVSSDIEFLINEASRQALKEKTRISMQILEIIIKKTKPSVPLQELQKFELLRKKMNSENTQQSNERNRIGF</sequence>
<dbReference type="RefSeq" id="WP_229329121.1">
    <property type="nucleotide sequence ID" value="NZ_AP025183.1"/>
</dbReference>
<reference evidence="2 3" key="2">
    <citation type="journal article" date="2022" name="Microorganisms">
        <title>Complete Genome Sequences of Two Flavobacterium ammonificans Strains and a Flavobacterium ammoniigenes Strain of Ammonifying Bacterioplankton Isolated from Surface River Water.</title>
        <authorList>
            <person name="Suda W."/>
            <person name="Ogata Y."/>
            <person name="Shindo C."/>
            <person name="Watanabe K."/>
        </authorList>
    </citation>
    <scope>NUCLEOTIDE SEQUENCE [LARGE SCALE GENOMIC DNA]</scope>
    <source>
        <strain evidence="2 3">GENT11</strain>
    </source>
</reference>
<keyword evidence="3" id="KW-1185">Reference proteome</keyword>
<dbReference type="Gene3D" id="3.40.50.300">
    <property type="entry name" value="P-loop containing nucleotide triphosphate hydrolases"/>
    <property type="match status" value="1"/>
</dbReference>
<dbReference type="Proteomes" id="UP001319865">
    <property type="component" value="Chromosome"/>
</dbReference>
<protein>
    <recommendedName>
        <fullName evidence="1">Protein kinase domain-containing protein</fullName>
    </recommendedName>
</protein>
<dbReference type="InterPro" id="IPR050168">
    <property type="entry name" value="AAA_ATPase_domain"/>
</dbReference>
<dbReference type="Pfam" id="PF00069">
    <property type="entry name" value="Pkinase"/>
    <property type="match status" value="1"/>
</dbReference>
<dbReference type="Gene3D" id="1.10.510.10">
    <property type="entry name" value="Transferase(Phosphotransferase) domain 1"/>
    <property type="match status" value="1"/>
</dbReference>
<dbReference type="PROSITE" id="PS50011">
    <property type="entry name" value="PROTEIN_KINASE_DOM"/>
    <property type="match status" value="1"/>
</dbReference>